<dbReference type="GO" id="GO:0022857">
    <property type="term" value="F:transmembrane transporter activity"/>
    <property type="evidence" value="ECO:0007669"/>
    <property type="project" value="TreeGrafter"/>
</dbReference>
<feature type="transmembrane region" description="Helical" evidence="5">
    <location>
        <begin position="462"/>
        <end position="482"/>
    </location>
</feature>
<feature type="transmembrane region" description="Helical" evidence="5">
    <location>
        <begin position="179"/>
        <end position="201"/>
    </location>
</feature>
<evidence type="ECO:0000256" key="4">
    <source>
        <dbReference type="ARBA" id="ARBA00023136"/>
    </source>
</evidence>
<dbReference type="Proteomes" id="UP001324427">
    <property type="component" value="Unassembled WGS sequence"/>
</dbReference>
<evidence type="ECO:0000256" key="1">
    <source>
        <dbReference type="ARBA" id="ARBA00004141"/>
    </source>
</evidence>
<accession>A0AAV9JXK3</accession>
<feature type="transmembrane region" description="Helical" evidence="5">
    <location>
        <begin position="149"/>
        <end position="167"/>
    </location>
</feature>
<gene>
    <name evidence="6" type="ORF">LTR36_006370</name>
</gene>
<dbReference type="Gene3D" id="1.20.1250.20">
    <property type="entry name" value="MFS general substrate transporter like domains"/>
    <property type="match status" value="2"/>
</dbReference>
<evidence type="ECO:0008006" key="8">
    <source>
        <dbReference type="Google" id="ProtNLM"/>
    </source>
</evidence>
<dbReference type="SUPFAM" id="SSF103473">
    <property type="entry name" value="MFS general substrate transporter"/>
    <property type="match status" value="2"/>
</dbReference>
<evidence type="ECO:0000313" key="6">
    <source>
        <dbReference type="EMBL" id="KAK4549373.1"/>
    </source>
</evidence>
<feature type="transmembrane region" description="Helical" evidence="5">
    <location>
        <begin position="277"/>
        <end position="301"/>
    </location>
</feature>
<keyword evidence="3 5" id="KW-1133">Transmembrane helix</keyword>
<dbReference type="PANTHER" id="PTHR23507">
    <property type="entry name" value="ZGC:174356"/>
    <property type="match status" value="1"/>
</dbReference>
<feature type="transmembrane region" description="Helical" evidence="5">
    <location>
        <begin position="84"/>
        <end position="104"/>
    </location>
</feature>
<organism evidence="6 7">
    <name type="scientific">Oleoguttula mirabilis</name>
    <dbReference type="NCBI Taxonomy" id="1507867"/>
    <lineage>
        <taxon>Eukaryota</taxon>
        <taxon>Fungi</taxon>
        <taxon>Dikarya</taxon>
        <taxon>Ascomycota</taxon>
        <taxon>Pezizomycotina</taxon>
        <taxon>Dothideomycetes</taxon>
        <taxon>Dothideomycetidae</taxon>
        <taxon>Mycosphaerellales</taxon>
        <taxon>Teratosphaeriaceae</taxon>
        <taxon>Oleoguttula</taxon>
    </lineage>
</organism>
<evidence type="ECO:0000256" key="5">
    <source>
        <dbReference type="SAM" id="Phobius"/>
    </source>
</evidence>
<feature type="transmembrane region" description="Helical" evidence="5">
    <location>
        <begin position="488"/>
        <end position="508"/>
    </location>
</feature>
<evidence type="ECO:0000313" key="7">
    <source>
        <dbReference type="Proteomes" id="UP001324427"/>
    </source>
</evidence>
<comment type="subcellular location">
    <subcellularLocation>
        <location evidence="1">Membrane</location>
        <topology evidence="1">Multi-pass membrane protein</topology>
    </subcellularLocation>
</comment>
<keyword evidence="4 5" id="KW-0472">Membrane</keyword>
<proteinExistence type="predicted"/>
<dbReference type="EMBL" id="JAVFHQ010000004">
    <property type="protein sequence ID" value="KAK4549373.1"/>
    <property type="molecule type" value="Genomic_DNA"/>
</dbReference>
<reference evidence="6 7" key="1">
    <citation type="submission" date="2021-11" db="EMBL/GenBank/DDBJ databases">
        <title>Black yeast isolated from Biological Soil Crust.</title>
        <authorList>
            <person name="Kurbessoian T."/>
        </authorList>
    </citation>
    <scope>NUCLEOTIDE SEQUENCE [LARGE SCALE GENOMIC DNA]</scope>
    <source>
        <strain evidence="6 7">CCFEE 5522</strain>
    </source>
</reference>
<dbReference type="GO" id="GO:0016020">
    <property type="term" value="C:membrane"/>
    <property type="evidence" value="ECO:0007669"/>
    <property type="project" value="UniProtKB-SubCell"/>
</dbReference>
<dbReference type="PANTHER" id="PTHR23507:SF13">
    <property type="entry name" value="MFS GENERAL SUBSTRATE TRANSPORTER"/>
    <property type="match status" value="1"/>
</dbReference>
<name>A0AAV9JXK3_9PEZI</name>
<feature type="transmembrane region" description="Helical" evidence="5">
    <location>
        <begin position="116"/>
        <end position="137"/>
    </location>
</feature>
<dbReference type="InterPro" id="IPR036259">
    <property type="entry name" value="MFS_trans_sf"/>
</dbReference>
<evidence type="ECO:0000256" key="2">
    <source>
        <dbReference type="ARBA" id="ARBA00022692"/>
    </source>
</evidence>
<feature type="transmembrane region" description="Helical" evidence="5">
    <location>
        <begin position="313"/>
        <end position="331"/>
    </location>
</feature>
<comment type="caution">
    <text evidence="6">The sequence shown here is derived from an EMBL/GenBank/DDBJ whole genome shotgun (WGS) entry which is preliminary data.</text>
</comment>
<keyword evidence="7" id="KW-1185">Reference proteome</keyword>
<evidence type="ECO:0000256" key="3">
    <source>
        <dbReference type="ARBA" id="ARBA00022989"/>
    </source>
</evidence>
<sequence length="542" mass="58039">MTVDERSPLIGGEKKSPRSLLTPESRLLFAGFIISIALSFTQIPILYAFRLMECEDFYSRQGVLAAYEDRCNRNEIDSGTAAQVSLLGLTTTFCGVLNLFVAGWQIKRWGPKMALILQTGFPALRMATQIVAVALGGKKGIIIIQSTQFIGVLGGQAGYLLVLNTAVGEVAEPAKRTGVFGQLQGCVMLGTSIGYLLGGLIGDIYGIRRPFDVAFFLFAIACLYAGTIAPYIDPATLSDQTSSKPKGIGAIFGPLRVLAPARLRLQDGTVTKHFGVLFLAMGVFLGVLATGYAPLLIQMYATAAFHFRPSDNGYLMSVNSLIRGLFLIFVFPSMISAGRRWFSGPDSQECRGAKPVNEASLPTHPEDFDPPQGILPELEPLKPPETIAAGAGCAFDLFFLRWSLVVDGLVTAYTAFATRSWHIYLAGFLLPLASGSAPASKGVITEMCPSSRRTDALQAMTLVESVAMLSTMGLFGFIFSAFSEVGKAYLTFYCNAAVALAAVCVLLLSRFPPAGSSMDISEDVQDGALTAHEDAVAGHHEN</sequence>
<feature type="transmembrane region" description="Helical" evidence="5">
    <location>
        <begin position="213"/>
        <end position="232"/>
    </location>
</feature>
<protein>
    <recommendedName>
        <fullName evidence="8">Major facilitator superfamily transporter</fullName>
    </recommendedName>
</protein>
<dbReference type="AlphaFoldDB" id="A0AAV9JXK3"/>
<feature type="transmembrane region" description="Helical" evidence="5">
    <location>
        <begin position="27"/>
        <end position="49"/>
    </location>
</feature>
<keyword evidence="2 5" id="KW-0812">Transmembrane</keyword>